<dbReference type="Gene3D" id="3.40.91.30">
    <property type="match status" value="1"/>
</dbReference>
<dbReference type="Proteomes" id="UP000199513">
    <property type="component" value="Unassembled WGS sequence"/>
</dbReference>
<organism evidence="1 2">
    <name type="scientific">Thermoflexibacter ruber</name>
    <dbReference type="NCBI Taxonomy" id="1003"/>
    <lineage>
        <taxon>Bacteria</taxon>
        <taxon>Pseudomonadati</taxon>
        <taxon>Bacteroidota</taxon>
        <taxon>Cytophagia</taxon>
        <taxon>Cytophagales</taxon>
        <taxon>Thermoflexibacteraceae</taxon>
        <taxon>Thermoflexibacter</taxon>
    </lineage>
</organism>
<dbReference type="OrthoDB" id="5379188at2"/>
<name>A0A1I2JCY0_9BACT</name>
<evidence type="ECO:0000313" key="2">
    <source>
        <dbReference type="Proteomes" id="UP000199513"/>
    </source>
</evidence>
<dbReference type="RefSeq" id="WP_091549089.1">
    <property type="nucleotide sequence ID" value="NZ_FONY01000046.1"/>
</dbReference>
<keyword evidence="2" id="KW-1185">Reference proteome</keyword>
<evidence type="ECO:0000313" key="1">
    <source>
        <dbReference type="EMBL" id="SFF51840.1"/>
    </source>
</evidence>
<sequence length="188" mass="21813">MNYHIKPLPTYYKSRLYRSRLEARWAAFFDLAEWKVEYEPLDLYEWTPDFLIDEHTSILVEVKPQSSYFQQSEFYFEYVKEGICEAILLLTNEIVRYEGLLAGKEEELCTIGKLIVKEIDNEILVSPAVVGVFGGGGYRLGLCAESNHWRDFITGQQGECLVIDHGEVAFMWQEAANRIMFLKPQTGH</sequence>
<dbReference type="AlphaFoldDB" id="A0A1I2JCY0"/>
<proteinExistence type="predicted"/>
<accession>A0A1I2JCY0</accession>
<gene>
    <name evidence="1" type="ORF">SAMN04488541_104620</name>
</gene>
<protein>
    <submittedName>
        <fullName evidence="1">Uncharacterized protein</fullName>
    </submittedName>
</protein>
<dbReference type="EMBL" id="FONY01000046">
    <property type="protein sequence ID" value="SFF51840.1"/>
    <property type="molecule type" value="Genomic_DNA"/>
</dbReference>
<dbReference type="STRING" id="1003.SAMN04488541_104620"/>
<reference evidence="2" key="1">
    <citation type="submission" date="2016-10" db="EMBL/GenBank/DDBJ databases">
        <authorList>
            <person name="Varghese N."/>
            <person name="Submissions S."/>
        </authorList>
    </citation>
    <scope>NUCLEOTIDE SEQUENCE [LARGE SCALE GENOMIC DNA]</scope>
    <source>
        <strain>GEY</strain>
        <strain evidence="2">DSM 9560</strain>
    </source>
</reference>